<reference evidence="2" key="2">
    <citation type="journal article" date="2017" name="Nat. Commun.">
        <title>Single-virus genomics reveals hidden cosmopolitan and abundant viruses.</title>
        <authorList>
            <person name="Martinez-Hernandez F."/>
            <person name="Fornas O."/>
            <person name="Lluesma Gomez M."/>
            <person name="Bolduc B."/>
            <person name="de la Cruz Pena M.J."/>
            <person name="Martinez J.M."/>
            <person name="Anton J."/>
            <person name="Gasol J.M."/>
            <person name="Rosselli R."/>
            <person name="Rodriguez-Valera F."/>
            <person name="Sullivan M.B."/>
            <person name="Acinas S.G."/>
            <person name="Martinez-Garcia M."/>
        </authorList>
    </citation>
    <scope>NUCLEOTIDE SEQUENCE</scope>
</reference>
<dbReference type="EMBL" id="KY052807">
    <property type="protein sequence ID" value="ASE99947.1"/>
    <property type="molecule type" value="Genomic_DNA"/>
</dbReference>
<feature type="region of interest" description="Disordered" evidence="1">
    <location>
        <begin position="1"/>
        <end position="35"/>
    </location>
</feature>
<reference evidence="2" key="1">
    <citation type="submission" date="2016-10" db="EMBL/GenBank/DDBJ databases">
        <authorList>
            <person name="Varghese N."/>
        </authorList>
    </citation>
    <scope>NUCLEOTIDE SEQUENCE</scope>
</reference>
<evidence type="ECO:0000256" key="1">
    <source>
        <dbReference type="SAM" id="MobiDB-lite"/>
    </source>
</evidence>
<proteinExistence type="predicted"/>
<sequence>MATGSRRGRPKGSKNTSKATMAGTEQEQDTGSSEEILIVPPVASEPEIQEGSNPGDLFASEEEKTLEVFHQGKKWIFKYKELAWGDKNKCLDDAQTWKNGEFQFSISKYYAIALTRMLTQTPVRPITEMTLQKLDRAVGEQLTAIVPQPIETPPDLSALKKV</sequence>
<protein>
    <submittedName>
        <fullName evidence="2">Uncharacterized protein</fullName>
    </submittedName>
</protein>
<feature type="compositionally biased region" description="Basic residues" evidence="1">
    <location>
        <begin position="1"/>
        <end position="12"/>
    </location>
</feature>
<feature type="compositionally biased region" description="Polar residues" evidence="1">
    <location>
        <begin position="13"/>
        <end position="33"/>
    </location>
</feature>
<organism evidence="2">
    <name type="scientific">uncultured virus</name>
    <dbReference type="NCBI Taxonomy" id="340016"/>
    <lineage>
        <taxon>Viruses</taxon>
        <taxon>environmental samples</taxon>
    </lineage>
</organism>
<accession>A0A218MKZ9</accession>
<evidence type="ECO:0000313" key="2">
    <source>
        <dbReference type="EMBL" id="ASE99947.1"/>
    </source>
</evidence>
<name>A0A218MKZ9_9VIRU</name>